<proteinExistence type="predicted"/>
<feature type="compositionally biased region" description="Basic and acidic residues" evidence="1">
    <location>
        <begin position="1"/>
        <end position="10"/>
    </location>
</feature>
<feature type="compositionally biased region" description="Basic and acidic residues" evidence="1">
    <location>
        <begin position="22"/>
        <end position="44"/>
    </location>
</feature>
<reference evidence="2" key="1">
    <citation type="journal article" date="2015" name="Nature">
        <title>Complex archaea that bridge the gap between prokaryotes and eukaryotes.</title>
        <authorList>
            <person name="Spang A."/>
            <person name="Saw J.H."/>
            <person name="Jorgensen S.L."/>
            <person name="Zaremba-Niedzwiedzka K."/>
            <person name="Martijn J."/>
            <person name="Lind A.E."/>
            <person name="van Eijk R."/>
            <person name="Schleper C."/>
            <person name="Guy L."/>
            <person name="Ettema T.J."/>
        </authorList>
    </citation>
    <scope>NUCLEOTIDE SEQUENCE</scope>
</reference>
<gene>
    <name evidence="2" type="ORF">LCGC14_0810100</name>
</gene>
<dbReference type="AlphaFoldDB" id="A0A0F9PRK9"/>
<protein>
    <submittedName>
        <fullName evidence="2">Uncharacterized protein</fullName>
    </submittedName>
</protein>
<feature type="region of interest" description="Disordered" evidence="1">
    <location>
        <begin position="1"/>
        <end position="74"/>
    </location>
</feature>
<name>A0A0F9PRK9_9ZZZZ</name>
<evidence type="ECO:0000313" key="2">
    <source>
        <dbReference type="EMBL" id="KKN32819.1"/>
    </source>
</evidence>
<organism evidence="2">
    <name type="scientific">marine sediment metagenome</name>
    <dbReference type="NCBI Taxonomy" id="412755"/>
    <lineage>
        <taxon>unclassified sequences</taxon>
        <taxon>metagenomes</taxon>
        <taxon>ecological metagenomes</taxon>
    </lineage>
</organism>
<evidence type="ECO:0000256" key="1">
    <source>
        <dbReference type="SAM" id="MobiDB-lite"/>
    </source>
</evidence>
<comment type="caution">
    <text evidence="2">The sequence shown here is derived from an EMBL/GenBank/DDBJ whole genome shotgun (WGS) entry which is preliminary data.</text>
</comment>
<accession>A0A0F9PRK9</accession>
<dbReference type="EMBL" id="LAZR01002227">
    <property type="protein sequence ID" value="KKN32819.1"/>
    <property type="molecule type" value="Genomic_DNA"/>
</dbReference>
<sequence length="203" mass="22138">MGSKGHKPDCDCNFCGGGSKNVKGELHTRNTTAARDDQAPRDTRQQAYPKKKRKKRPAGPGRPKGSVVSKETGLTPNQERIAHKMLEAELDSGLFPTSVGQVAKVAGSQPEYIRILLAKKEFQAYVFKLLELEGVILEGAFWRGLALGLSVGDSKVLELYAKMTGKITAKTESKIEVIIKGVDGTQALDWGDEIIEVEVIEDD</sequence>